<evidence type="ECO:0000313" key="3">
    <source>
        <dbReference type="Proteomes" id="UP000026962"/>
    </source>
</evidence>
<dbReference type="InterPro" id="IPR015422">
    <property type="entry name" value="PyrdxlP-dep_Trfase_small"/>
</dbReference>
<organism evidence="2">
    <name type="scientific">Oryza punctata</name>
    <name type="common">Red rice</name>
    <dbReference type="NCBI Taxonomy" id="4537"/>
    <lineage>
        <taxon>Eukaryota</taxon>
        <taxon>Viridiplantae</taxon>
        <taxon>Streptophyta</taxon>
        <taxon>Embryophyta</taxon>
        <taxon>Tracheophyta</taxon>
        <taxon>Spermatophyta</taxon>
        <taxon>Magnoliopsida</taxon>
        <taxon>Liliopsida</taxon>
        <taxon>Poales</taxon>
        <taxon>Poaceae</taxon>
        <taxon>BOP clade</taxon>
        <taxon>Oryzoideae</taxon>
        <taxon>Oryzeae</taxon>
        <taxon>Oryzinae</taxon>
        <taxon>Oryza</taxon>
    </lineage>
</organism>
<reference evidence="2" key="1">
    <citation type="submission" date="2015-04" db="UniProtKB">
        <authorList>
            <consortium name="EnsemblPlants"/>
        </authorList>
    </citation>
    <scope>IDENTIFICATION</scope>
</reference>
<evidence type="ECO:0000259" key="1">
    <source>
        <dbReference type="Pfam" id="PF00155"/>
    </source>
</evidence>
<dbReference type="STRING" id="4537.A0A0E0MGA6"/>
<dbReference type="AlphaFoldDB" id="A0A0E0MGA6"/>
<dbReference type="GO" id="GO:0030170">
    <property type="term" value="F:pyridoxal phosphate binding"/>
    <property type="evidence" value="ECO:0007669"/>
    <property type="project" value="InterPro"/>
</dbReference>
<dbReference type="Gramene" id="OPUNC11G13850.1">
    <property type="protein sequence ID" value="OPUNC11G13850.1"/>
    <property type="gene ID" value="OPUNC11G13850"/>
</dbReference>
<proteinExistence type="predicted"/>
<dbReference type="SUPFAM" id="SSF53383">
    <property type="entry name" value="PLP-dependent transferases"/>
    <property type="match status" value="1"/>
</dbReference>
<dbReference type="OMA" id="ETHVAMS"/>
<feature type="domain" description="Aminotransferase class I/classII large" evidence="1">
    <location>
        <begin position="87"/>
        <end position="184"/>
    </location>
</feature>
<dbReference type="GO" id="GO:0006572">
    <property type="term" value="P:L-tyrosine catabolic process"/>
    <property type="evidence" value="ECO:0007669"/>
    <property type="project" value="TreeGrafter"/>
</dbReference>
<sequence>MEVRYFDLLPESGMEYRLLLTRTQLQWSLSIQETHVAMSTLLSIWPRQVLTQPVVESIKSYLDISADPAAFIQGAIPQLIENTKEEIFEKIVDVLRQTTDICWEKVKGISCITCPSKPEGTMFVVVKLDLSYLHGIKHDMDFCCKLAKEELVVLLPGCVMGYKNWLRITFAIEPSSLEDGIDRLKSCFQIRSAGAA</sequence>
<keyword evidence="3" id="KW-1185">Reference proteome</keyword>
<dbReference type="HOGENOM" id="CLU_1392197_0_0_1"/>
<evidence type="ECO:0000313" key="2">
    <source>
        <dbReference type="EnsemblPlants" id="OPUNC11G13850.1"/>
    </source>
</evidence>
<dbReference type="InterPro" id="IPR015424">
    <property type="entry name" value="PyrdxlP-dep_Trfase"/>
</dbReference>
<dbReference type="Gene3D" id="3.90.1150.10">
    <property type="entry name" value="Aspartate Aminotransferase, domain 1"/>
    <property type="match status" value="1"/>
</dbReference>
<dbReference type="EnsemblPlants" id="OPUNC11G13850.1">
    <property type="protein sequence ID" value="OPUNC11G13850.1"/>
    <property type="gene ID" value="OPUNC11G13850"/>
</dbReference>
<dbReference type="InterPro" id="IPR004839">
    <property type="entry name" value="Aminotransferase_I/II_large"/>
</dbReference>
<dbReference type="PANTHER" id="PTHR45744:SF11">
    <property type="entry name" value="TYROSINE AMINOTRANSFERASE"/>
    <property type="match status" value="1"/>
</dbReference>
<accession>A0A0E0MGA6</accession>
<dbReference type="GO" id="GO:0004838">
    <property type="term" value="F:L-tyrosine-2-oxoglutarate transaminase activity"/>
    <property type="evidence" value="ECO:0007669"/>
    <property type="project" value="TreeGrafter"/>
</dbReference>
<dbReference type="PANTHER" id="PTHR45744">
    <property type="entry name" value="TYROSINE AMINOTRANSFERASE"/>
    <property type="match status" value="1"/>
</dbReference>
<dbReference type="Proteomes" id="UP000026962">
    <property type="component" value="Chromosome 11"/>
</dbReference>
<protein>
    <recommendedName>
        <fullName evidence="1">Aminotransferase class I/classII large domain-containing protein</fullName>
    </recommendedName>
</protein>
<reference evidence="2" key="2">
    <citation type="submission" date="2018-05" db="EMBL/GenBank/DDBJ databases">
        <title>OpunRS2 (Oryza punctata Reference Sequence Version 2).</title>
        <authorList>
            <person name="Zhang J."/>
            <person name="Kudrna D."/>
            <person name="Lee S."/>
            <person name="Talag J."/>
            <person name="Welchert J."/>
            <person name="Wing R.A."/>
        </authorList>
    </citation>
    <scope>NUCLEOTIDE SEQUENCE [LARGE SCALE GENOMIC DNA]</scope>
</reference>
<dbReference type="eggNOG" id="KOG0259">
    <property type="taxonomic scope" value="Eukaryota"/>
</dbReference>
<name>A0A0E0MGA6_ORYPU</name>
<dbReference type="Pfam" id="PF00155">
    <property type="entry name" value="Aminotran_1_2"/>
    <property type="match status" value="1"/>
</dbReference>